<feature type="binding site" evidence="10">
    <location>
        <begin position="12"/>
        <end position="14"/>
    </location>
    <ligand>
        <name>UDP-N-acetyl-alpha-D-glucosamine</name>
        <dbReference type="ChEBI" id="CHEBI:57705"/>
    </ligand>
</feature>
<dbReference type="Pfam" id="PF04101">
    <property type="entry name" value="Glyco_tran_28_C"/>
    <property type="match status" value="1"/>
</dbReference>
<comment type="caution">
    <text evidence="13">The sequence shown here is derived from an EMBL/GenBank/DDBJ whole genome shotgun (WGS) entry which is preliminary data.</text>
</comment>
<keyword evidence="7 10" id="KW-0472">Membrane</keyword>
<feature type="binding site" evidence="10">
    <location>
        <position position="251"/>
    </location>
    <ligand>
        <name>UDP-N-acetyl-alpha-D-glucosamine</name>
        <dbReference type="ChEBI" id="CHEBI:57705"/>
    </ligand>
</feature>
<reference evidence="13" key="1">
    <citation type="submission" date="2022-01" db="EMBL/GenBank/DDBJ databases">
        <authorList>
            <person name="Jo J.-H."/>
            <person name="Im W.-T."/>
        </authorList>
    </citation>
    <scope>NUCLEOTIDE SEQUENCE</scope>
    <source>
        <strain evidence="13">NA20</strain>
    </source>
</reference>
<keyword evidence="9 10" id="KW-0961">Cell wall biogenesis/degradation</keyword>
<dbReference type="Pfam" id="PF03033">
    <property type="entry name" value="Glyco_transf_28"/>
    <property type="match status" value="1"/>
</dbReference>
<dbReference type="CDD" id="cd03785">
    <property type="entry name" value="GT28_MurG"/>
    <property type="match status" value="1"/>
</dbReference>
<comment type="similarity">
    <text evidence="10">Belongs to the glycosyltransferase 28 family. MurG subfamily.</text>
</comment>
<dbReference type="EC" id="2.4.1.227" evidence="10"/>
<dbReference type="PANTHER" id="PTHR21015:SF22">
    <property type="entry name" value="GLYCOSYLTRANSFERASE"/>
    <property type="match status" value="1"/>
</dbReference>
<keyword evidence="14" id="KW-1185">Reference proteome</keyword>
<dbReference type="GO" id="GO:0016757">
    <property type="term" value="F:glycosyltransferase activity"/>
    <property type="evidence" value="ECO:0007669"/>
    <property type="project" value="UniProtKB-KW"/>
</dbReference>
<evidence type="ECO:0000256" key="4">
    <source>
        <dbReference type="ARBA" id="ARBA00022679"/>
    </source>
</evidence>
<dbReference type="EMBL" id="JAKLTR010000013">
    <property type="protein sequence ID" value="MCG2616489.1"/>
    <property type="molecule type" value="Genomic_DNA"/>
</dbReference>
<dbReference type="RefSeq" id="WP_237875025.1">
    <property type="nucleotide sequence ID" value="NZ_JAKLTR010000013.1"/>
</dbReference>
<comment type="catalytic activity">
    <reaction evidence="10">
        <text>di-trans,octa-cis-undecaprenyl diphospho-N-acetyl-alpha-D-muramoyl-L-alanyl-D-glutamyl-meso-2,6-diaminopimeloyl-D-alanyl-D-alanine + UDP-N-acetyl-alpha-D-glucosamine = di-trans,octa-cis-undecaprenyl diphospho-[N-acetyl-alpha-D-glucosaminyl-(1-&gt;4)]-N-acetyl-alpha-D-muramoyl-L-alanyl-D-glutamyl-meso-2,6-diaminopimeloyl-D-alanyl-D-alanine + UDP + H(+)</text>
        <dbReference type="Rhea" id="RHEA:31227"/>
        <dbReference type="ChEBI" id="CHEBI:15378"/>
        <dbReference type="ChEBI" id="CHEBI:57705"/>
        <dbReference type="ChEBI" id="CHEBI:58223"/>
        <dbReference type="ChEBI" id="CHEBI:61387"/>
        <dbReference type="ChEBI" id="CHEBI:61388"/>
        <dbReference type="EC" id="2.4.1.227"/>
    </reaction>
</comment>
<dbReference type="HAMAP" id="MF_00033">
    <property type="entry name" value="MurG"/>
    <property type="match status" value="1"/>
</dbReference>
<dbReference type="Gene3D" id="3.40.50.2000">
    <property type="entry name" value="Glycogen Phosphorylase B"/>
    <property type="match status" value="2"/>
</dbReference>
<comment type="function">
    <text evidence="10">Cell wall formation. Catalyzes the transfer of a GlcNAc subunit on undecaprenyl-pyrophosphoryl-MurNAc-pentapeptide (lipid intermediate I) to form undecaprenyl-pyrophosphoryl-MurNAc-(pentapeptide)GlcNAc (lipid intermediate II).</text>
</comment>
<comment type="subcellular location">
    <subcellularLocation>
        <location evidence="10">Cell membrane</location>
        <topology evidence="10">Peripheral membrane protein</topology>
        <orientation evidence="10">Cytoplasmic side</orientation>
    </subcellularLocation>
</comment>
<evidence type="ECO:0000313" key="13">
    <source>
        <dbReference type="EMBL" id="MCG2616489.1"/>
    </source>
</evidence>
<keyword evidence="6 10" id="KW-0573">Peptidoglycan synthesis</keyword>
<name>A0ABS9KVX5_9BACT</name>
<keyword evidence="4 10" id="KW-0808">Transferase</keyword>
<evidence type="ECO:0000256" key="1">
    <source>
        <dbReference type="ARBA" id="ARBA00022475"/>
    </source>
</evidence>
<keyword evidence="1 10" id="KW-1003">Cell membrane</keyword>
<dbReference type="SUPFAM" id="SSF53756">
    <property type="entry name" value="UDP-Glycosyltransferase/glycogen phosphorylase"/>
    <property type="match status" value="1"/>
</dbReference>
<feature type="domain" description="Glycosyltransferase family 28 N-terminal" evidence="11">
    <location>
        <begin position="5"/>
        <end position="144"/>
    </location>
</feature>
<evidence type="ECO:0000259" key="12">
    <source>
        <dbReference type="Pfam" id="PF04101"/>
    </source>
</evidence>
<comment type="caution">
    <text evidence="10">Lacks conserved residue(s) required for the propagation of feature annotation.</text>
</comment>
<feature type="binding site" evidence="10">
    <location>
        <position position="296"/>
    </location>
    <ligand>
        <name>UDP-N-acetyl-alpha-D-glucosamine</name>
        <dbReference type="ChEBI" id="CHEBI:57705"/>
    </ligand>
</feature>
<keyword evidence="8 10" id="KW-0131">Cell cycle</keyword>
<feature type="domain" description="Glycosyl transferase family 28 C-terminal" evidence="12">
    <location>
        <begin position="192"/>
        <end position="349"/>
    </location>
</feature>
<keyword evidence="2 10" id="KW-0132">Cell division</keyword>
<evidence type="ECO:0000256" key="8">
    <source>
        <dbReference type="ARBA" id="ARBA00023306"/>
    </source>
</evidence>
<dbReference type="Proteomes" id="UP001165367">
    <property type="component" value="Unassembled WGS sequence"/>
</dbReference>
<evidence type="ECO:0000256" key="10">
    <source>
        <dbReference type="HAMAP-Rule" id="MF_00033"/>
    </source>
</evidence>
<dbReference type="PANTHER" id="PTHR21015">
    <property type="entry name" value="UDP-N-ACETYLGLUCOSAMINE--N-ACETYLMURAMYL-(PENTAPEPTIDE) PYROPHOSPHORYL-UNDECAPRENOL N-ACETYLGLUCOSAMINE TRANSFERASE 1"/>
    <property type="match status" value="1"/>
</dbReference>
<evidence type="ECO:0000256" key="9">
    <source>
        <dbReference type="ARBA" id="ARBA00023316"/>
    </source>
</evidence>
<feature type="binding site" evidence="10">
    <location>
        <position position="167"/>
    </location>
    <ligand>
        <name>UDP-N-acetyl-alpha-D-glucosamine</name>
        <dbReference type="ChEBI" id="CHEBI:57705"/>
    </ligand>
</feature>
<organism evidence="13 14">
    <name type="scientific">Terrimonas ginsenosidimutans</name>
    <dbReference type="NCBI Taxonomy" id="2908004"/>
    <lineage>
        <taxon>Bacteria</taxon>
        <taxon>Pseudomonadati</taxon>
        <taxon>Bacteroidota</taxon>
        <taxon>Chitinophagia</taxon>
        <taxon>Chitinophagales</taxon>
        <taxon>Chitinophagaceae</taxon>
        <taxon>Terrimonas</taxon>
    </lineage>
</organism>
<sequence>MSKKIIIAGGGTGGHIFPAVAIANALKKADSSIEILFVGARGKMEMEKVPQAGYKIEGLDIAGFNRSSLLKNTSLPFKLIKSFFQVRSIFRSFQPDAVIGVGGYSSFPVLRFAQSKGIPSFIHESNSFAGKSNILLGKKATIVFTGTDGMEKFFPREKIMVTGNPVRSGIAQTSVTREQGVEHFSLGDQKKTLLVVGGSLGAKTINEAIDKHLDELLGAGLQLIWQTGKPYAAKAEARVAGKADVWVNDFITQMEYAYAAADIVVARAGAMTVAELCVVKKPVLFVPFPYAAEDHQTVNARQLVNKGAALMVKDSEALDQIVPMAIELAADEARQEEMKKNIAALAVTNADKIIAEAILKKLNAQ</sequence>
<keyword evidence="3 10" id="KW-0328">Glycosyltransferase</keyword>
<protein>
    <recommendedName>
        <fullName evidence="10">UDP-N-acetylglucosamine--N-acetylmuramyl-(pentapeptide) pyrophosphoryl-undecaprenol N-acetylglucosamine transferase</fullName>
        <ecNumber evidence="10">2.4.1.227</ecNumber>
    </recommendedName>
    <alternativeName>
        <fullName evidence="10">Undecaprenyl-PP-MurNAc-pentapeptide-UDPGlcNAc GlcNAc transferase</fullName>
    </alternativeName>
</protein>
<evidence type="ECO:0000259" key="11">
    <source>
        <dbReference type="Pfam" id="PF03033"/>
    </source>
</evidence>
<dbReference type="InterPro" id="IPR004276">
    <property type="entry name" value="GlycoTrans_28_N"/>
</dbReference>
<evidence type="ECO:0000256" key="6">
    <source>
        <dbReference type="ARBA" id="ARBA00022984"/>
    </source>
</evidence>
<keyword evidence="5 10" id="KW-0133">Cell shape</keyword>
<gene>
    <name evidence="10 13" type="primary">murG</name>
    <name evidence="13" type="ORF">LZZ85_19470</name>
</gene>
<feature type="binding site" evidence="10">
    <location>
        <position position="126"/>
    </location>
    <ligand>
        <name>UDP-N-acetyl-alpha-D-glucosamine</name>
        <dbReference type="ChEBI" id="CHEBI:57705"/>
    </ligand>
</feature>
<evidence type="ECO:0000313" key="14">
    <source>
        <dbReference type="Proteomes" id="UP001165367"/>
    </source>
</evidence>
<dbReference type="InterPro" id="IPR006009">
    <property type="entry name" value="GlcNAc_MurG"/>
</dbReference>
<evidence type="ECO:0000256" key="3">
    <source>
        <dbReference type="ARBA" id="ARBA00022676"/>
    </source>
</evidence>
<feature type="binding site" evidence="10">
    <location>
        <position position="199"/>
    </location>
    <ligand>
        <name>UDP-N-acetyl-alpha-D-glucosamine</name>
        <dbReference type="ChEBI" id="CHEBI:57705"/>
    </ligand>
</feature>
<proteinExistence type="inferred from homology"/>
<evidence type="ECO:0000256" key="7">
    <source>
        <dbReference type="ARBA" id="ARBA00023136"/>
    </source>
</evidence>
<dbReference type="InterPro" id="IPR007235">
    <property type="entry name" value="Glyco_trans_28_C"/>
</dbReference>
<evidence type="ECO:0000256" key="5">
    <source>
        <dbReference type="ARBA" id="ARBA00022960"/>
    </source>
</evidence>
<accession>A0ABS9KVX5</accession>
<comment type="pathway">
    <text evidence="10">Cell wall biogenesis; peptidoglycan biosynthesis.</text>
</comment>
<evidence type="ECO:0000256" key="2">
    <source>
        <dbReference type="ARBA" id="ARBA00022618"/>
    </source>
</evidence>
<dbReference type="NCBIfam" id="TIGR01133">
    <property type="entry name" value="murG"/>
    <property type="match status" value="1"/>
</dbReference>